<evidence type="ECO:0000313" key="9">
    <source>
        <dbReference type="EMBL" id="OYP54620.1"/>
    </source>
</evidence>
<dbReference type="EMBL" id="NPJF01000041">
    <property type="protein sequence ID" value="OYP54620.1"/>
    <property type="molecule type" value="Genomic_DNA"/>
</dbReference>
<evidence type="ECO:0000259" key="7">
    <source>
        <dbReference type="Pfam" id="PF07980"/>
    </source>
</evidence>
<evidence type="ECO:0000256" key="3">
    <source>
        <dbReference type="ARBA" id="ARBA00022729"/>
    </source>
</evidence>
<evidence type="ECO:0000313" key="10">
    <source>
        <dbReference type="Proteomes" id="UP000216189"/>
    </source>
</evidence>
<evidence type="ECO:0000256" key="4">
    <source>
        <dbReference type="ARBA" id="ARBA00023136"/>
    </source>
</evidence>
<organism evidence="9 10">
    <name type="scientific">Segatella bryantii</name>
    <name type="common">Prevotella bryantii</name>
    <dbReference type="NCBI Taxonomy" id="77095"/>
    <lineage>
        <taxon>Bacteria</taxon>
        <taxon>Pseudomonadati</taxon>
        <taxon>Bacteroidota</taxon>
        <taxon>Bacteroidia</taxon>
        <taxon>Bacteroidales</taxon>
        <taxon>Prevotellaceae</taxon>
        <taxon>Segatella</taxon>
    </lineage>
</organism>
<evidence type="ECO:0000256" key="5">
    <source>
        <dbReference type="ARBA" id="ARBA00023237"/>
    </source>
</evidence>
<comment type="similarity">
    <text evidence="2">Belongs to the SusD family.</text>
</comment>
<dbReference type="InterPro" id="IPR012944">
    <property type="entry name" value="SusD_RagB_dom"/>
</dbReference>
<dbReference type="InterPro" id="IPR033985">
    <property type="entry name" value="SusD-like_N"/>
</dbReference>
<proteinExistence type="inferred from homology"/>
<name>A0ABX4EGA6_SEGBR</name>
<reference evidence="9 10" key="1">
    <citation type="submission" date="2017-08" db="EMBL/GenBank/DDBJ databases">
        <title>Comparative genomics of non-oral Prevotella species.</title>
        <authorList>
            <person name="Accetto T."/>
            <person name="Nograsek B."/>
            <person name="Avgustin G."/>
        </authorList>
    </citation>
    <scope>NUCLEOTIDE SEQUENCE [LARGE SCALE GENOMIC DNA]</scope>
    <source>
        <strain evidence="9 10">TC1-1</strain>
    </source>
</reference>
<feature type="domain" description="RagB/SusD" evidence="7">
    <location>
        <begin position="339"/>
        <end position="643"/>
    </location>
</feature>
<accession>A0ABX4EGA6</accession>
<keyword evidence="10" id="KW-1185">Reference proteome</keyword>
<gene>
    <name evidence="9" type="ORF">CIK91_08915</name>
</gene>
<protein>
    <submittedName>
        <fullName evidence="9">RagB/SusD family nutrient uptake outer membrane protein</fullName>
    </submittedName>
</protein>
<comment type="caution">
    <text evidence="9">The sequence shown here is derived from an EMBL/GenBank/DDBJ whole genome shotgun (WGS) entry which is preliminary data.</text>
</comment>
<evidence type="ECO:0000256" key="6">
    <source>
        <dbReference type="SAM" id="SignalP"/>
    </source>
</evidence>
<dbReference type="Proteomes" id="UP000216189">
    <property type="component" value="Unassembled WGS sequence"/>
</dbReference>
<evidence type="ECO:0000259" key="8">
    <source>
        <dbReference type="Pfam" id="PF14322"/>
    </source>
</evidence>
<dbReference type="PROSITE" id="PS51257">
    <property type="entry name" value="PROKAR_LIPOPROTEIN"/>
    <property type="match status" value="1"/>
</dbReference>
<dbReference type="Gene3D" id="1.25.40.390">
    <property type="match status" value="1"/>
</dbReference>
<evidence type="ECO:0000256" key="1">
    <source>
        <dbReference type="ARBA" id="ARBA00004442"/>
    </source>
</evidence>
<dbReference type="InterPro" id="IPR011990">
    <property type="entry name" value="TPR-like_helical_dom_sf"/>
</dbReference>
<keyword evidence="4" id="KW-0472">Membrane</keyword>
<dbReference type="Pfam" id="PF14322">
    <property type="entry name" value="SusD-like_3"/>
    <property type="match status" value="1"/>
</dbReference>
<keyword evidence="3 6" id="KW-0732">Signal</keyword>
<dbReference type="SUPFAM" id="SSF48452">
    <property type="entry name" value="TPR-like"/>
    <property type="match status" value="1"/>
</dbReference>
<feature type="signal peptide" evidence="6">
    <location>
        <begin position="1"/>
        <end position="20"/>
    </location>
</feature>
<dbReference type="Pfam" id="PF07980">
    <property type="entry name" value="SusD_RagB"/>
    <property type="match status" value="1"/>
</dbReference>
<feature type="domain" description="SusD-like N-terminal" evidence="8">
    <location>
        <begin position="110"/>
        <end position="251"/>
    </location>
</feature>
<evidence type="ECO:0000256" key="2">
    <source>
        <dbReference type="ARBA" id="ARBA00006275"/>
    </source>
</evidence>
<comment type="subcellular location">
    <subcellularLocation>
        <location evidence="1">Cell outer membrane</location>
    </subcellularLocation>
</comment>
<keyword evidence="5" id="KW-0998">Cell outer membrane</keyword>
<feature type="chain" id="PRO_5046640248" evidence="6">
    <location>
        <begin position="21"/>
        <end position="643"/>
    </location>
</feature>
<sequence length="643" mass="73065">MMKKLNQYIVVMYSSLLVTAGMTSCTSYLDKAPDSDISETEAFKDFTNFEGFTEELYNCIPEFEKGYWTNSWNWGEDEIQNVGIDYHMVYKIDQGDFWGWQSSHDGWQSGFMDRNSFDTNGDRFAHSLVPGCWYGIRKANLGLANIDYFVGTEEEKNLLLGQLYFFRGWFHFQLMKYFGGMPYIDRVLPADEEFHEPRLAYNVCADKAAADFRKAADLLPIDWDNTKVGSNSKGKNQLRVTKIAALAYLGKDLLYAGSPLMNKTVTGNASYNKEYCQKAADAFGELLALVESGATQFGLLNFKEYSNNFYTMGQDGKVPGQSVDGTVTEAIFRGPDYGDFNGTNWGLSKQFFACNADMNDGGVLTLPTANYVNYYGMANGLPLDDPESGFDKTHPWKGRDPRFYNDIRFDGEKLIKGDISQESDAASKAAIAANPMNSIRYADLQTGGRWRNEEKGSRTGYLLYKFIDNSCNKVDQGYGWAQHFNIHLPWMRLSDVYLMYAEAVAEATGNPNASDKAPLTAIQAVNKVRERAGVADLAAKNTATLDKFMSELRRERAVELSWEGHRFNDLRRWLLLDKAPYNIKTSQEFERVKCDPEHPENNEVSGFKEKTILVRNFTEKHYWLPLKISDCSIYPEFKQNPGW</sequence>